<dbReference type="AlphaFoldDB" id="A0A1J5SLS7"/>
<comment type="caution">
    <text evidence="10">The sequence shown here is derived from an EMBL/GenBank/DDBJ whole genome shotgun (WGS) entry which is preliminary data.</text>
</comment>
<dbReference type="GO" id="GO:0005975">
    <property type="term" value="P:carbohydrate metabolic process"/>
    <property type="evidence" value="ECO:0007669"/>
    <property type="project" value="InterPro"/>
</dbReference>
<evidence type="ECO:0000256" key="2">
    <source>
        <dbReference type="ARBA" id="ARBA00001946"/>
    </source>
</evidence>
<dbReference type="SUPFAM" id="SSF56784">
    <property type="entry name" value="HAD-like"/>
    <property type="match status" value="1"/>
</dbReference>
<dbReference type="GO" id="GO:0006281">
    <property type="term" value="P:DNA repair"/>
    <property type="evidence" value="ECO:0007669"/>
    <property type="project" value="TreeGrafter"/>
</dbReference>
<dbReference type="PANTHER" id="PTHR43434">
    <property type="entry name" value="PHOSPHOGLYCOLATE PHOSPHATASE"/>
    <property type="match status" value="1"/>
</dbReference>
<dbReference type="PANTHER" id="PTHR43434:SF1">
    <property type="entry name" value="PHOSPHOGLYCOLATE PHOSPHATASE"/>
    <property type="match status" value="1"/>
</dbReference>
<name>A0A1J5SLS7_9ZZZZ</name>
<dbReference type="SFLD" id="SFLDS00003">
    <property type="entry name" value="Haloacid_Dehalogenase"/>
    <property type="match status" value="1"/>
</dbReference>
<keyword evidence="6" id="KW-0479">Metal-binding</keyword>
<comment type="catalytic activity">
    <reaction evidence="1">
        <text>2-phosphoglycolate + H2O = glycolate + phosphate</text>
        <dbReference type="Rhea" id="RHEA:14369"/>
        <dbReference type="ChEBI" id="CHEBI:15377"/>
        <dbReference type="ChEBI" id="CHEBI:29805"/>
        <dbReference type="ChEBI" id="CHEBI:43474"/>
        <dbReference type="ChEBI" id="CHEBI:58033"/>
        <dbReference type="EC" id="3.1.3.18"/>
    </reaction>
</comment>
<gene>
    <name evidence="10" type="primary">cbbZC_2</name>
    <name evidence="10" type="ORF">GALL_88930</name>
</gene>
<dbReference type="EC" id="3.1.3.18" evidence="5"/>
<keyword evidence="7 10" id="KW-0378">Hydrolase</keyword>
<dbReference type="CDD" id="cd16417">
    <property type="entry name" value="HAD_PGPase"/>
    <property type="match status" value="1"/>
</dbReference>
<dbReference type="InterPro" id="IPR023198">
    <property type="entry name" value="PGP-like_dom2"/>
</dbReference>
<protein>
    <recommendedName>
        <fullName evidence="5">phosphoglycolate phosphatase</fullName>
        <ecNumber evidence="5">3.1.3.18</ecNumber>
    </recommendedName>
</protein>
<sequence length="228" mass="24627">MGFNNFPLPISAIVIDLDGTLLHTAPELAEAANRMLRDMGRPPVSQDLLMSYIGNGISWLVKRALTGDMHAEPDAALFDKAMPVFEKHYTDLLLQSKPFAGVVQGLDAMKAAGFRLGCVTNKLARYTEPLLKGIGLSHYFDIVLSGDTLPEKKPHPMPLLHSAKFFGVPVEHLLLIGDSLNDALAARAAGCPVFCVPYGYNHGEPVDGLDLDAVIADLPGTLKLIERA</sequence>
<dbReference type="SFLD" id="SFLDG01129">
    <property type="entry name" value="C1.5:_HAD__Beta-PGM__Phosphata"/>
    <property type="match status" value="1"/>
</dbReference>
<dbReference type="InterPro" id="IPR023214">
    <property type="entry name" value="HAD_sf"/>
</dbReference>
<dbReference type="GO" id="GO:0046872">
    <property type="term" value="F:metal ion binding"/>
    <property type="evidence" value="ECO:0007669"/>
    <property type="project" value="UniProtKB-KW"/>
</dbReference>
<dbReference type="UniPathway" id="UPA00865">
    <property type="reaction ID" value="UER00834"/>
</dbReference>
<dbReference type="InterPro" id="IPR041492">
    <property type="entry name" value="HAD_2"/>
</dbReference>
<reference evidence="10" key="1">
    <citation type="submission" date="2016-10" db="EMBL/GenBank/DDBJ databases">
        <title>Sequence of Gallionella enrichment culture.</title>
        <authorList>
            <person name="Poehlein A."/>
            <person name="Muehling M."/>
            <person name="Daniel R."/>
        </authorList>
    </citation>
    <scope>NUCLEOTIDE SEQUENCE</scope>
</reference>
<dbReference type="PRINTS" id="PR00413">
    <property type="entry name" value="HADHALOGNASE"/>
</dbReference>
<comment type="similarity">
    <text evidence="4">Belongs to the HAD-like hydrolase superfamily. CbbY/CbbZ/Gph/YieH family.</text>
</comment>
<dbReference type="Gene3D" id="1.10.150.240">
    <property type="entry name" value="Putative phosphatase, domain 2"/>
    <property type="match status" value="1"/>
</dbReference>
<dbReference type="NCBIfam" id="TIGR01449">
    <property type="entry name" value="PGP_bact"/>
    <property type="match status" value="1"/>
</dbReference>
<dbReference type="InterPro" id="IPR006439">
    <property type="entry name" value="HAD-SF_hydro_IA"/>
</dbReference>
<keyword evidence="9" id="KW-0119">Carbohydrate metabolism</keyword>
<organism evidence="10">
    <name type="scientific">mine drainage metagenome</name>
    <dbReference type="NCBI Taxonomy" id="410659"/>
    <lineage>
        <taxon>unclassified sequences</taxon>
        <taxon>metagenomes</taxon>
        <taxon>ecological metagenomes</taxon>
    </lineage>
</organism>
<accession>A0A1J5SLS7</accession>
<dbReference type="InterPro" id="IPR050155">
    <property type="entry name" value="HAD-like_hydrolase_sf"/>
</dbReference>
<dbReference type="GO" id="GO:0008967">
    <property type="term" value="F:phosphoglycolate phosphatase activity"/>
    <property type="evidence" value="ECO:0007669"/>
    <property type="project" value="UniProtKB-EC"/>
</dbReference>
<comment type="cofactor">
    <cofactor evidence="2">
        <name>Mg(2+)</name>
        <dbReference type="ChEBI" id="CHEBI:18420"/>
    </cofactor>
</comment>
<dbReference type="HAMAP" id="MF_00495">
    <property type="entry name" value="GPH_hydrolase_bact"/>
    <property type="match status" value="1"/>
</dbReference>
<evidence type="ECO:0000256" key="3">
    <source>
        <dbReference type="ARBA" id="ARBA00004818"/>
    </source>
</evidence>
<comment type="pathway">
    <text evidence="3">Organic acid metabolism; glycolate biosynthesis; glycolate from 2-phosphoglycolate: step 1/1.</text>
</comment>
<dbReference type="Pfam" id="PF13419">
    <property type="entry name" value="HAD_2"/>
    <property type="match status" value="1"/>
</dbReference>
<dbReference type="InterPro" id="IPR036412">
    <property type="entry name" value="HAD-like_sf"/>
</dbReference>
<proteinExistence type="inferred from homology"/>
<evidence type="ECO:0000256" key="8">
    <source>
        <dbReference type="ARBA" id="ARBA00022842"/>
    </source>
</evidence>
<dbReference type="InterPro" id="IPR037512">
    <property type="entry name" value="PGPase_prok"/>
</dbReference>
<dbReference type="NCBIfam" id="NF009695">
    <property type="entry name" value="PRK13222.1-2"/>
    <property type="match status" value="1"/>
</dbReference>
<evidence type="ECO:0000256" key="9">
    <source>
        <dbReference type="ARBA" id="ARBA00023277"/>
    </source>
</evidence>
<evidence type="ECO:0000256" key="1">
    <source>
        <dbReference type="ARBA" id="ARBA00000830"/>
    </source>
</evidence>
<dbReference type="NCBIfam" id="TIGR01549">
    <property type="entry name" value="HAD-SF-IA-v1"/>
    <property type="match status" value="1"/>
</dbReference>
<evidence type="ECO:0000256" key="6">
    <source>
        <dbReference type="ARBA" id="ARBA00022723"/>
    </source>
</evidence>
<evidence type="ECO:0000256" key="4">
    <source>
        <dbReference type="ARBA" id="ARBA00006171"/>
    </source>
</evidence>
<evidence type="ECO:0000313" key="10">
    <source>
        <dbReference type="EMBL" id="OIR08899.1"/>
    </source>
</evidence>
<dbReference type="Gene3D" id="3.40.50.1000">
    <property type="entry name" value="HAD superfamily/HAD-like"/>
    <property type="match status" value="1"/>
</dbReference>
<keyword evidence="8" id="KW-0460">Magnesium</keyword>
<evidence type="ECO:0000256" key="5">
    <source>
        <dbReference type="ARBA" id="ARBA00013078"/>
    </source>
</evidence>
<dbReference type="GO" id="GO:0005829">
    <property type="term" value="C:cytosol"/>
    <property type="evidence" value="ECO:0007669"/>
    <property type="project" value="TreeGrafter"/>
</dbReference>
<dbReference type="EMBL" id="MLJW01000029">
    <property type="protein sequence ID" value="OIR08899.1"/>
    <property type="molecule type" value="Genomic_DNA"/>
</dbReference>
<dbReference type="GO" id="GO:0046295">
    <property type="term" value="P:glycolate biosynthetic process"/>
    <property type="evidence" value="ECO:0007669"/>
    <property type="project" value="UniProtKB-UniPathway"/>
</dbReference>
<evidence type="ECO:0000256" key="7">
    <source>
        <dbReference type="ARBA" id="ARBA00022801"/>
    </source>
</evidence>